<proteinExistence type="inferred from homology"/>
<dbReference type="EMBL" id="VULO01000008">
    <property type="protein sequence ID" value="MSS84609.1"/>
    <property type="molecule type" value="Genomic_DNA"/>
</dbReference>
<comment type="subcellular location">
    <subcellularLocation>
        <location evidence="1 8">Cell membrane</location>
        <topology evidence="1 8">Multi-pass membrane protein</topology>
    </subcellularLocation>
</comment>
<name>A0A6N7VS43_9ACTO</name>
<protein>
    <recommendedName>
        <fullName evidence="8">Probable membrane transporter protein</fullName>
    </recommendedName>
</protein>
<evidence type="ECO:0000313" key="9">
    <source>
        <dbReference type="EMBL" id="MSS84609.1"/>
    </source>
</evidence>
<evidence type="ECO:0000256" key="8">
    <source>
        <dbReference type="RuleBase" id="RU363041"/>
    </source>
</evidence>
<dbReference type="InterPro" id="IPR002781">
    <property type="entry name" value="TM_pro_TauE-like"/>
</dbReference>
<keyword evidence="7 8" id="KW-0472">Membrane</keyword>
<feature type="transmembrane region" description="Helical" evidence="8">
    <location>
        <begin position="103"/>
        <end position="122"/>
    </location>
</feature>
<comment type="similarity">
    <text evidence="2 8">Belongs to the 4-toluene sulfonate uptake permease (TSUP) (TC 2.A.102) family.</text>
</comment>
<evidence type="ECO:0000256" key="2">
    <source>
        <dbReference type="ARBA" id="ARBA00009142"/>
    </source>
</evidence>
<comment type="caution">
    <text evidence="9">The sequence shown here is derived from an EMBL/GenBank/DDBJ whole genome shotgun (WGS) entry which is preliminary data.</text>
</comment>
<dbReference type="InterPro" id="IPR052017">
    <property type="entry name" value="TSUP"/>
</dbReference>
<feature type="transmembrane region" description="Helical" evidence="8">
    <location>
        <begin position="6"/>
        <end position="39"/>
    </location>
</feature>
<evidence type="ECO:0000256" key="7">
    <source>
        <dbReference type="ARBA" id="ARBA00023136"/>
    </source>
</evidence>
<dbReference type="GO" id="GO:0005886">
    <property type="term" value="C:plasma membrane"/>
    <property type="evidence" value="ECO:0007669"/>
    <property type="project" value="UniProtKB-SubCell"/>
</dbReference>
<keyword evidence="5 8" id="KW-0812">Transmembrane</keyword>
<reference evidence="9 10" key="1">
    <citation type="submission" date="2019-08" db="EMBL/GenBank/DDBJ databases">
        <title>In-depth cultivation of the pig gut microbiome towards novel bacterial diversity and tailored functional studies.</title>
        <authorList>
            <person name="Wylensek D."/>
            <person name="Hitch T.C.A."/>
            <person name="Clavel T."/>
        </authorList>
    </citation>
    <scope>NUCLEOTIDE SEQUENCE [LARGE SCALE GENOMIC DNA]</scope>
    <source>
        <strain evidence="9 10">WB03_NA08</strain>
    </source>
</reference>
<keyword evidence="4 8" id="KW-1003">Cell membrane</keyword>
<evidence type="ECO:0000256" key="1">
    <source>
        <dbReference type="ARBA" id="ARBA00004651"/>
    </source>
</evidence>
<dbReference type="Proteomes" id="UP000470875">
    <property type="component" value="Unassembled WGS sequence"/>
</dbReference>
<organism evidence="9 10">
    <name type="scientific">Scrofimicrobium canadense</name>
    <dbReference type="NCBI Taxonomy" id="2652290"/>
    <lineage>
        <taxon>Bacteria</taxon>
        <taxon>Bacillati</taxon>
        <taxon>Actinomycetota</taxon>
        <taxon>Actinomycetes</taxon>
        <taxon>Actinomycetales</taxon>
        <taxon>Actinomycetaceae</taxon>
        <taxon>Scrofimicrobium</taxon>
    </lineage>
</organism>
<evidence type="ECO:0000256" key="4">
    <source>
        <dbReference type="ARBA" id="ARBA00022475"/>
    </source>
</evidence>
<dbReference type="RefSeq" id="WP_154545135.1">
    <property type="nucleotide sequence ID" value="NZ_VULO01000008.1"/>
</dbReference>
<feature type="transmembrane region" description="Helical" evidence="8">
    <location>
        <begin position="148"/>
        <end position="173"/>
    </location>
</feature>
<evidence type="ECO:0000313" key="10">
    <source>
        <dbReference type="Proteomes" id="UP000470875"/>
    </source>
</evidence>
<evidence type="ECO:0000256" key="5">
    <source>
        <dbReference type="ARBA" id="ARBA00022692"/>
    </source>
</evidence>
<dbReference type="PANTHER" id="PTHR30269:SF23">
    <property type="entry name" value="MEMBRANE TRANSPORTER PROTEIN YDHB-RELATED"/>
    <property type="match status" value="1"/>
</dbReference>
<dbReference type="Pfam" id="PF01925">
    <property type="entry name" value="TauE"/>
    <property type="match status" value="1"/>
</dbReference>
<keyword evidence="6 8" id="KW-1133">Transmembrane helix</keyword>
<feature type="transmembrane region" description="Helical" evidence="8">
    <location>
        <begin position="77"/>
        <end position="96"/>
    </location>
</feature>
<dbReference type="AlphaFoldDB" id="A0A6N7VS43"/>
<evidence type="ECO:0000256" key="3">
    <source>
        <dbReference type="ARBA" id="ARBA00022448"/>
    </source>
</evidence>
<evidence type="ECO:0000256" key="6">
    <source>
        <dbReference type="ARBA" id="ARBA00022989"/>
    </source>
</evidence>
<feature type="transmembrane region" description="Helical" evidence="8">
    <location>
        <begin position="185"/>
        <end position="206"/>
    </location>
</feature>
<feature type="transmembrane region" description="Helical" evidence="8">
    <location>
        <begin position="212"/>
        <end position="232"/>
    </location>
</feature>
<gene>
    <name evidence="9" type="ORF">FYJ24_07495</name>
</gene>
<feature type="transmembrane region" description="Helical" evidence="8">
    <location>
        <begin position="46"/>
        <end position="65"/>
    </location>
</feature>
<keyword evidence="3" id="KW-0813">Transport</keyword>
<sequence>MFDVDLLGWVVLTVAAFLIGISKTALPGAGTLVVALFAAVLPARQSTAAMLLLLLMGDLIAVWTYRHDADWRVLKNLVPTVLVGIVLGAIFLLYVNDAVMKKAIAIILLCLIGLTLTMRSPMWKRMFAANNESSTKVSVTANPLIRGAYGALGGFTTMAANAGGPVMSLYFLAARFEVVKFLGTSAWFFFVVNLLKVPFSAGIGLITSQTLLSTLVLAPIVILGAVAGRFFALRMTNRIFDPIVLVLTVVSSVALLF</sequence>
<dbReference type="PANTHER" id="PTHR30269">
    <property type="entry name" value="TRANSMEMBRANE PROTEIN YFCA"/>
    <property type="match status" value="1"/>
</dbReference>
<keyword evidence="10" id="KW-1185">Reference proteome</keyword>
<accession>A0A6N7VS43</accession>